<reference evidence="10" key="1">
    <citation type="submission" date="2016-11" db="EMBL/GenBank/DDBJ databases">
        <authorList>
            <person name="Varghese N."/>
            <person name="Submissions S."/>
        </authorList>
    </citation>
    <scope>NUCLEOTIDE SEQUENCE [LARGE SCALE GENOMIC DNA]</scope>
    <source>
        <strain evidence="10">DSM 27370</strain>
    </source>
</reference>
<dbReference type="GO" id="GO:0016413">
    <property type="term" value="F:O-acetyltransferase activity"/>
    <property type="evidence" value="ECO:0007669"/>
    <property type="project" value="TreeGrafter"/>
</dbReference>
<comment type="similarity">
    <text evidence="2">Belongs to the acyltransferase 3 family.</text>
</comment>
<sequence>MHFDLSLISKYRTQLMGAAMIWIMLFHTKISITIPIITSIKSIGYAGVDVFVFLSGIGIYYSWQKEPSYKHFYQKRILRILPSYISLAILFAVIGIIFYNYKISSFIWSISSLAYIFEIFDPLITNWYIPFILFLYLITPPFFSIFSKNIVKGFWVIIIITLITYCLINLYYTQYIYLLLMISRIPIYFLGIYIGYQITKKKQLNYLETSACFLFFIFGLMILLYPFPEQIRHIFYSKSIIFVAASSITPFLCIIFSKIFQMLDPHLSLVSLFGKYSLCIYIIHEKLIFICYHEINSLWIANIIITILTLTLAIFWQRASDNIIAKYRKAQRAKLI</sequence>
<feature type="transmembrane region" description="Helical" evidence="7">
    <location>
        <begin position="150"/>
        <end position="170"/>
    </location>
</feature>
<feature type="transmembrane region" description="Helical" evidence="7">
    <location>
        <begin position="15"/>
        <end position="37"/>
    </location>
</feature>
<dbReference type="PANTHER" id="PTHR40074">
    <property type="entry name" value="O-ACETYLTRANSFERASE WECH"/>
    <property type="match status" value="1"/>
</dbReference>
<feature type="transmembrane region" description="Helical" evidence="7">
    <location>
        <begin position="113"/>
        <end position="138"/>
    </location>
</feature>
<comment type="subcellular location">
    <subcellularLocation>
        <location evidence="1">Cell membrane</location>
        <topology evidence="1">Multi-pass membrane protein</topology>
    </subcellularLocation>
</comment>
<dbReference type="AlphaFoldDB" id="A0A1M5BFL3"/>
<dbReference type="Proteomes" id="UP000184480">
    <property type="component" value="Unassembled WGS sequence"/>
</dbReference>
<feature type="transmembrane region" description="Helical" evidence="7">
    <location>
        <begin position="43"/>
        <end position="63"/>
    </location>
</feature>
<evidence type="ECO:0000313" key="10">
    <source>
        <dbReference type="Proteomes" id="UP000184480"/>
    </source>
</evidence>
<dbReference type="GO" id="GO:0009246">
    <property type="term" value="P:enterobacterial common antigen biosynthetic process"/>
    <property type="evidence" value="ECO:0007669"/>
    <property type="project" value="TreeGrafter"/>
</dbReference>
<feature type="transmembrane region" description="Helical" evidence="7">
    <location>
        <begin position="239"/>
        <end position="260"/>
    </location>
</feature>
<evidence type="ECO:0000256" key="4">
    <source>
        <dbReference type="ARBA" id="ARBA00022692"/>
    </source>
</evidence>
<evidence type="ECO:0000259" key="8">
    <source>
        <dbReference type="Pfam" id="PF01757"/>
    </source>
</evidence>
<feature type="transmembrane region" description="Helical" evidence="7">
    <location>
        <begin position="176"/>
        <end position="194"/>
    </location>
</feature>
<name>A0A1M5BFL3_9BACT</name>
<proteinExistence type="inferred from homology"/>
<dbReference type="OrthoDB" id="9806160at2"/>
<keyword evidence="4 7" id="KW-0812">Transmembrane</keyword>
<feature type="transmembrane region" description="Helical" evidence="7">
    <location>
        <begin position="84"/>
        <end position="101"/>
    </location>
</feature>
<evidence type="ECO:0000256" key="2">
    <source>
        <dbReference type="ARBA" id="ARBA00007400"/>
    </source>
</evidence>
<organism evidence="9 10">
    <name type="scientific">Dysgonomonas macrotermitis</name>
    <dbReference type="NCBI Taxonomy" id="1346286"/>
    <lineage>
        <taxon>Bacteria</taxon>
        <taxon>Pseudomonadati</taxon>
        <taxon>Bacteroidota</taxon>
        <taxon>Bacteroidia</taxon>
        <taxon>Bacteroidales</taxon>
        <taxon>Dysgonomonadaceae</taxon>
        <taxon>Dysgonomonas</taxon>
    </lineage>
</organism>
<keyword evidence="5 7" id="KW-1133">Transmembrane helix</keyword>
<evidence type="ECO:0000256" key="7">
    <source>
        <dbReference type="SAM" id="Phobius"/>
    </source>
</evidence>
<gene>
    <name evidence="9" type="ORF">SAMN05444362_10651</name>
</gene>
<evidence type="ECO:0000313" key="9">
    <source>
        <dbReference type="EMBL" id="SHF41246.1"/>
    </source>
</evidence>
<accession>A0A1M5BFL3</accession>
<keyword evidence="9" id="KW-0378">Hydrolase</keyword>
<keyword evidence="9" id="KW-0012">Acyltransferase</keyword>
<dbReference type="GO" id="GO:0005886">
    <property type="term" value="C:plasma membrane"/>
    <property type="evidence" value="ECO:0007669"/>
    <property type="project" value="UniProtKB-SubCell"/>
</dbReference>
<feature type="transmembrane region" description="Helical" evidence="7">
    <location>
        <begin position="296"/>
        <end position="316"/>
    </location>
</feature>
<keyword evidence="3" id="KW-1003">Cell membrane</keyword>
<dbReference type="EMBL" id="FQUC01000006">
    <property type="protein sequence ID" value="SHF41246.1"/>
    <property type="molecule type" value="Genomic_DNA"/>
</dbReference>
<feature type="domain" description="Acyltransferase 3" evidence="8">
    <location>
        <begin position="18"/>
        <end position="314"/>
    </location>
</feature>
<dbReference type="InterPro" id="IPR002656">
    <property type="entry name" value="Acyl_transf_3_dom"/>
</dbReference>
<keyword evidence="10" id="KW-1185">Reference proteome</keyword>
<keyword evidence="6 7" id="KW-0472">Membrane</keyword>
<evidence type="ECO:0000256" key="1">
    <source>
        <dbReference type="ARBA" id="ARBA00004651"/>
    </source>
</evidence>
<evidence type="ECO:0000256" key="6">
    <source>
        <dbReference type="ARBA" id="ARBA00023136"/>
    </source>
</evidence>
<dbReference type="STRING" id="1346286.SAMN05444362_10651"/>
<feature type="transmembrane region" description="Helical" evidence="7">
    <location>
        <begin position="206"/>
        <end position="227"/>
    </location>
</feature>
<dbReference type="GO" id="GO:0016787">
    <property type="term" value="F:hydrolase activity"/>
    <property type="evidence" value="ECO:0007669"/>
    <property type="project" value="UniProtKB-KW"/>
</dbReference>
<evidence type="ECO:0000256" key="5">
    <source>
        <dbReference type="ARBA" id="ARBA00022989"/>
    </source>
</evidence>
<dbReference type="PANTHER" id="PTHR40074:SF2">
    <property type="entry name" value="O-ACETYLTRANSFERASE WECH"/>
    <property type="match status" value="1"/>
</dbReference>
<evidence type="ECO:0000256" key="3">
    <source>
        <dbReference type="ARBA" id="ARBA00022475"/>
    </source>
</evidence>
<keyword evidence="9" id="KW-0808">Transferase</keyword>
<dbReference type="Pfam" id="PF01757">
    <property type="entry name" value="Acyl_transf_3"/>
    <property type="match status" value="1"/>
</dbReference>
<feature type="transmembrane region" description="Helical" evidence="7">
    <location>
        <begin position="267"/>
        <end position="284"/>
    </location>
</feature>
<protein>
    <submittedName>
        <fullName evidence="9">Peptidoglycan/LPS O-acetylase OafA/YrhL, contains acyltransferase and SGNH-hydrolase domains</fullName>
    </submittedName>
</protein>